<dbReference type="Gene3D" id="1.20.1260.10">
    <property type="match status" value="1"/>
</dbReference>
<sequence length="207" mass="21555">MTSTNARLVRLAGGLIAGAVVLTGCSGGSDTSDTNAASSASQSAASSASQSAEFNDADVTFAQGMIVHHEGALEMAQMADGRAQDPRVLDLADRIEAAQDPEIQTMTGWLEDWGQPTSADESGGMDMDGGMGGMNMDMSGLEAATGAEFDRMWLEMMTEHHRGAVDMAKTEIADGQNADAIALAEQIVESQSAEIDEMQTMLTELGG</sequence>
<gene>
    <name evidence="2" type="ordered locus">MODMU_1614</name>
</gene>
<dbReference type="OMA" id="ETESQGW"/>
<dbReference type="Pfam" id="PF03713">
    <property type="entry name" value="DUF305"/>
    <property type="match status" value="1"/>
</dbReference>
<keyword evidence="2" id="KW-0449">Lipoprotein</keyword>
<dbReference type="PANTHER" id="PTHR36933">
    <property type="entry name" value="SLL0788 PROTEIN"/>
    <property type="match status" value="1"/>
</dbReference>
<dbReference type="InterPro" id="IPR012347">
    <property type="entry name" value="Ferritin-like"/>
</dbReference>
<dbReference type="HOGENOM" id="CLU_074343_1_1_11"/>
<proteinExistence type="predicted"/>
<keyword evidence="3" id="KW-1185">Reference proteome</keyword>
<dbReference type="KEGG" id="mmar:MODMU_1614"/>
<evidence type="ECO:0000259" key="1">
    <source>
        <dbReference type="Pfam" id="PF03713"/>
    </source>
</evidence>
<feature type="domain" description="DUF305" evidence="1">
    <location>
        <begin position="58"/>
        <end position="202"/>
    </location>
</feature>
<dbReference type="eggNOG" id="COG3544">
    <property type="taxonomic scope" value="Bacteria"/>
</dbReference>
<evidence type="ECO:0000313" key="2">
    <source>
        <dbReference type="EMBL" id="CCH87057.1"/>
    </source>
</evidence>
<protein>
    <submittedName>
        <fullName evidence="2">Lipoprotein</fullName>
    </submittedName>
</protein>
<dbReference type="PATRIC" id="fig|477641.3.peg.1528"/>
<reference evidence="2 3" key="1">
    <citation type="journal article" date="2012" name="J. Bacteriol.">
        <title>Genome Sequence of Radiation-Resistant Modestobacter marinus Strain BC501, a Representative Actinobacterium That Thrives on Calcareous Stone Surfaces.</title>
        <authorList>
            <person name="Normand P."/>
            <person name="Gury J."/>
            <person name="Pujic P."/>
            <person name="Chouaia B."/>
            <person name="Crotti E."/>
            <person name="Brusetti L."/>
            <person name="Daffonchio D."/>
            <person name="Vacherie B."/>
            <person name="Barbe V."/>
            <person name="Medigue C."/>
            <person name="Calteau A."/>
            <person name="Ghodhbane-Gtari F."/>
            <person name="Essoussi I."/>
            <person name="Nouioui I."/>
            <person name="Abbassi-Ghozzi I."/>
            <person name="Gtari M."/>
        </authorList>
    </citation>
    <scope>NUCLEOTIDE SEQUENCE [LARGE SCALE GENOMIC DNA]</scope>
    <source>
        <strain evidence="3">BC 501</strain>
    </source>
</reference>
<dbReference type="STRING" id="477641.MODMU_1614"/>
<dbReference type="PROSITE" id="PS51257">
    <property type="entry name" value="PROKAR_LIPOPROTEIN"/>
    <property type="match status" value="1"/>
</dbReference>
<evidence type="ECO:0000313" key="3">
    <source>
        <dbReference type="Proteomes" id="UP000006461"/>
    </source>
</evidence>
<dbReference type="PANTHER" id="PTHR36933:SF1">
    <property type="entry name" value="SLL0788 PROTEIN"/>
    <property type="match status" value="1"/>
</dbReference>
<accession>I4EUJ4</accession>
<dbReference type="OrthoDB" id="26872at2"/>
<name>I4EUJ4_MODI5</name>
<dbReference type="Proteomes" id="UP000006461">
    <property type="component" value="Chromosome"/>
</dbReference>
<dbReference type="EMBL" id="FO203431">
    <property type="protein sequence ID" value="CCH87057.1"/>
    <property type="molecule type" value="Genomic_DNA"/>
</dbReference>
<dbReference type="AlphaFoldDB" id="I4EUJ4"/>
<dbReference type="InterPro" id="IPR005183">
    <property type="entry name" value="DUF305_CopM-like"/>
</dbReference>
<organism evidence="2 3">
    <name type="scientific">Modestobacter italicus (strain DSM 44449 / CECT 9708 / BC 501)</name>
    <dbReference type="NCBI Taxonomy" id="2732864"/>
    <lineage>
        <taxon>Bacteria</taxon>
        <taxon>Bacillati</taxon>
        <taxon>Actinomycetota</taxon>
        <taxon>Actinomycetes</taxon>
        <taxon>Geodermatophilales</taxon>
        <taxon>Geodermatophilaceae</taxon>
        <taxon>Modestobacter</taxon>
    </lineage>
</organism>